<evidence type="ECO:0000256" key="2">
    <source>
        <dbReference type="ARBA" id="ARBA00022801"/>
    </source>
</evidence>
<protein>
    <recommendedName>
        <fullName evidence="7">DNA2/NAM7 helicase helicase domain-containing protein</fullName>
    </recommendedName>
</protein>
<dbReference type="Gene3D" id="3.40.50.300">
    <property type="entry name" value="P-loop containing nucleotide triphosphate hydrolases"/>
    <property type="match status" value="1"/>
</dbReference>
<dbReference type="SUPFAM" id="SSF52540">
    <property type="entry name" value="P-loop containing nucleoside triphosphate hydrolases"/>
    <property type="match status" value="1"/>
</dbReference>
<dbReference type="AlphaFoldDB" id="A0AAN4ZJL8"/>
<dbReference type="InterPro" id="IPR027417">
    <property type="entry name" value="P-loop_NTPase"/>
</dbReference>
<gene>
    <name evidence="5" type="ORF">PMAYCL1PPCAC_09522</name>
</gene>
<feature type="non-terminal residue" evidence="5">
    <location>
        <position position="1"/>
    </location>
</feature>
<keyword evidence="2" id="KW-0378">Hydrolase</keyword>
<dbReference type="Proteomes" id="UP001328107">
    <property type="component" value="Unassembled WGS sequence"/>
</dbReference>
<dbReference type="GO" id="GO:0005524">
    <property type="term" value="F:ATP binding"/>
    <property type="evidence" value="ECO:0007669"/>
    <property type="project" value="UniProtKB-KW"/>
</dbReference>
<evidence type="ECO:0000256" key="3">
    <source>
        <dbReference type="ARBA" id="ARBA00022806"/>
    </source>
</evidence>
<name>A0AAN4ZJL8_9BILA</name>
<dbReference type="PANTHER" id="PTHR43788:SF16">
    <property type="entry name" value="HELICASE WITH ZINC FINGER 2"/>
    <property type="match status" value="1"/>
</dbReference>
<keyword evidence="4" id="KW-0067">ATP-binding</keyword>
<keyword evidence="6" id="KW-1185">Reference proteome</keyword>
<accession>A0AAN4ZJL8</accession>
<evidence type="ECO:0000313" key="5">
    <source>
        <dbReference type="EMBL" id="GMR39327.1"/>
    </source>
</evidence>
<comment type="caution">
    <text evidence="5">The sequence shown here is derived from an EMBL/GenBank/DDBJ whole genome shotgun (WGS) entry which is preliminary data.</text>
</comment>
<sequence>SVDQRRMGFATVDTILGRLLKVYKNEDDRPVKDVTRDKLRKNVRRIVVDEASQLTEAALNALILSFPKAQLVLIGDSKQLPPFKYSAGDVVSQLSGRSALEVCSAKQNLPVIRLTRVYRSSWLTITTFSTRDRFNPSSKTRQ</sequence>
<dbReference type="GO" id="GO:0043139">
    <property type="term" value="F:5'-3' DNA helicase activity"/>
    <property type="evidence" value="ECO:0007669"/>
    <property type="project" value="TreeGrafter"/>
</dbReference>
<dbReference type="Pfam" id="PF13604">
    <property type="entry name" value="AAA_30"/>
    <property type="match status" value="1"/>
</dbReference>
<dbReference type="PANTHER" id="PTHR43788">
    <property type="entry name" value="DNA2/NAM7 HELICASE FAMILY MEMBER"/>
    <property type="match status" value="1"/>
</dbReference>
<evidence type="ECO:0000256" key="4">
    <source>
        <dbReference type="ARBA" id="ARBA00022840"/>
    </source>
</evidence>
<evidence type="ECO:0008006" key="7">
    <source>
        <dbReference type="Google" id="ProtNLM"/>
    </source>
</evidence>
<dbReference type="InterPro" id="IPR050534">
    <property type="entry name" value="Coronavir_polyprotein_1ab"/>
</dbReference>
<evidence type="ECO:0000256" key="1">
    <source>
        <dbReference type="ARBA" id="ARBA00022741"/>
    </source>
</evidence>
<keyword evidence="1" id="KW-0547">Nucleotide-binding</keyword>
<proteinExistence type="predicted"/>
<organism evidence="5 6">
    <name type="scientific">Pristionchus mayeri</name>
    <dbReference type="NCBI Taxonomy" id="1317129"/>
    <lineage>
        <taxon>Eukaryota</taxon>
        <taxon>Metazoa</taxon>
        <taxon>Ecdysozoa</taxon>
        <taxon>Nematoda</taxon>
        <taxon>Chromadorea</taxon>
        <taxon>Rhabditida</taxon>
        <taxon>Rhabditina</taxon>
        <taxon>Diplogasteromorpha</taxon>
        <taxon>Diplogasteroidea</taxon>
        <taxon>Neodiplogasteridae</taxon>
        <taxon>Pristionchus</taxon>
    </lineage>
</organism>
<evidence type="ECO:0000313" key="6">
    <source>
        <dbReference type="Proteomes" id="UP001328107"/>
    </source>
</evidence>
<dbReference type="GO" id="GO:0016787">
    <property type="term" value="F:hydrolase activity"/>
    <property type="evidence" value="ECO:0007669"/>
    <property type="project" value="UniProtKB-KW"/>
</dbReference>
<reference evidence="6" key="1">
    <citation type="submission" date="2022-10" db="EMBL/GenBank/DDBJ databases">
        <title>Genome assembly of Pristionchus species.</title>
        <authorList>
            <person name="Yoshida K."/>
            <person name="Sommer R.J."/>
        </authorList>
    </citation>
    <scope>NUCLEOTIDE SEQUENCE [LARGE SCALE GENOMIC DNA]</scope>
    <source>
        <strain evidence="6">RS5460</strain>
    </source>
</reference>
<keyword evidence="3" id="KW-0347">Helicase</keyword>
<dbReference type="EMBL" id="BTRK01000002">
    <property type="protein sequence ID" value="GMR39327.1"/>
    <property type="molecule type" value="Genomic_DNA"/>
</dbReference>